<dbReference type="AlphaFoldDB" id="A0A1D6JWL7"/>
<evidence type="ECO:0000313" key="1">
    <source>
        <dbReference type="EMBL" id="ONL96153.1"/>
    </source>
</evidence>
<accession>A0A1D6JWL7</accession>
<dbReference type="EMBL" id="CM007647">
    <property type="protein sequence ID" value="ONL96153.1"/>
    <property type="molecule type" value="Genomic_DNA"/>
</dbReference>
<proteinExistence type="predicted"/>
<gene>
    <name evidence="1" type="ORF">ZEAMMB73_Zm00001d028480</name>
</gene>
<dbReference type="InParanoid" id="A0A1D6JWL7"/>
<protein>
    <submittedName>
        <fullName evidence="1">Uncharacterized protein</fullName>
    </submittedName>
</protein>
<sequence length="90" mass="9790">MAKLTPSLLQPLPLLLFAVRRVFDLMPVKEMCCCSPVDARQVFAVFGADPLATSSTLATIKVALCALQFDEMPSHVDHAAKSRLVQAESM</sequence>
<organism evidence="1">
    <name type="scientific">Zea mays</name>
    <name type="common">Maize</name>
    <dbReference type="NCBI Taxonomy" id="4577"/>
    <lineage>
        <taxon>Eukaryota</taxon>
        <taxon>Viridiplantae</taxon>
        <taxon>Streptophyta</taxon>
        <taxon>Embryophyta</taxon>
        <taxon>Tracheophyta</taxon>
        <taxon>Spermatophyta</taxon>
        <taxon>Magnoliopsida</taxon>
        <taxon>Liliopsida</taxon>
        <taxon>Poales</taxon>
        <taxon>Poaceae</taxon>
        <taxon>PACMAD clade</taxon>
        <taxon>Panicoideae</taxon>
        <taxon>Andropogonodae</taxon>
        <taxon>Andropogoneae</taxon>
        <taxon>Tripsacinae</taxon>
        <taxon>Zea</taxon>
    </lineage>
</organism>
<reference evidence="1" key="1">
    <citation type="submission" date="2015-12" db="EMBL/GenBank/DDBJ databases">
        <title>Update maize B73 reference genome by single molecule sequencing technologies.</title>
        <authorList>
            <consortium name="Maize Genome Sequencing Project"/>
            <person name="Ware D."/>
        </authorList>
    </citation>
    <scope>NUCLEOTIDE SEQUENCE [LARGE SCALE GENOMIC DNA]</scope>
    <source>
        <tissue evidence="1">Seedling</tissue>
    </source>
</reference>
<name>A0A1D6JWL7_MAIZE</name>